<dbReference type="AlphaFoldDB" id="A0AAV7UIF1"/>
<keyword evidence="2" id="KW-1185">Reference proteome</keyword>
<accession>A0AAV7UIF1</accession>
<evidence type="ECO:0000313" key="1">
    <source>
        <dbReference type="EMBL" id="KAJ1188778.1"/>
    </source>
</evidence>
<gene>
    <name evidence="1" type="ORF">NDU88_005535</name>
</gene>
<dbReference type="EMBL" id="JANPWB010000005">
    <property type="protein sequence ID" value="KAJ1188778.1"/>
    <property type="molecule type" value="Genomic_DNA"/>
</dbReference>
<name>A0AAV7UIF1_PLEWA</name>
<dbReference type="Proteomes" id="UP001066276">
    <property type="component" value="Chromosome 3_1"/>
</dbReference>
<proteinExistence type="predicted"/>
<evidence type="ECO:0000313" key="2">
    <source>
        <dbReference type="Proteomes" id="UP001066276"/>
    </source>
</evidence>
<organism evidence="1 2">
    <name type="scientific">Pleurodeles waltl</name>
    <name type="common">Iberian ribbed newt</name>
    <dbReference type="NCBI Taxonomy" id="8319"/>
    <lineage>
        <taxon>Eukaryota</taxon>
        <taxon>Metazoa</taxon>
        <taxon>Chordata</taxon>
        <taxon>Craniata</taxon>
        <taxon>Vertebrata</taxon>
        <taxon>Euteleostomi</taxon>
        <taxon>Amphibia</taxon>
        <taxon>Batrachia</taxon>
        <taxon>Caudata</taxon>
        <taxon>Salamandroidea</taxon>
        <taxon>Salamandridae</taxon>
        <taxon>Pleurodelinae</taxon>
        <taxon>Pleurodeles</taxon>
    </lineage>
</organism>
<sequence length="125" mass="14266">MDGGHLHQVNKMDRYVVPLSATSMVESTALRQEENMPWEEQPFLREIMVTEKELKGTIEPKLEAVTINIALLWPDYQKLSEKVTSMESIVGGLQNAMKSMDDKVSKLENEHIQMTRGPRRTAVPQ</sequence>
<protein>
    <submittedName>
        <fullName evidence="1">Uncharacterized protein</fullName>
    </submittedName>
</protein>
<reference evidence="1" key="1">
    <citation type="journal article" date="2022" name="bioRxiv">
        <title>Sequencing and chromosome-scale assembly of the giantPleurodeles waltlgenome.</title>
        <authorList>
            <person name="Brown T."/>
            <person name="Elewa A."/>
            <person name="Iarovenko S."/>
            <person name="Subramanian E."/>
            <person name="Araus A.J."/>
            <person name="Petzold A."/>
            <person name="Susuki M."/>
            <person name="Suzuki K.-i.T."/>
            <person name="Hayashi T."/>
            <person name="Toyoda A."/>
            <person name="Oliveira C."/>
            <person name="Osipova E."/>
            <person name="Leigh N.D."/>
            <person name="Simon A."/>
            <person name="Yun M.H."/>
        </authorList>
    </citation>
    <scope>NUCLEOTIDE SEQUENCE</scope>
    <source>
        <strain evidence="1">20211129_DDA</strain>
        <tissue evidence="1">Liver</tissue>
    </source>
</reference>
<comment type="caution">
    <text evidence="1">The sequence shown here is derived from an EMBL/GenBank/DDBJ whole genome shotgun (WGS) entry which is preliminary data.</text>
</comment>